<dbReference type="EMBL" id="JACYGY010000001">
    <property type="protein sequence ID" value="MBE9461393.1"/>
    <property type="molecule type" value="Genomic_DNA"/>
</dbReference>
<dbReference type="Proteomes" id="UP000634134">
    <property type="component" value="Unassembled WGS sequence"/>
</dbReference>
<reference evidence="6" key="1">
    <citation type="submission" date="2023-07" db="EMBL/GenBank/DDBJ databases">
        <title>Dyadobacter sp. nov 'subterranea' isolated from contaminted grondwater.</title>
        <authorList>
            <person name="Szabo I."/>
            <person name="Al-Omari J."/>
            <person name="Szerdahelyi S.G."/>
            <person name="Rado J."/>
        </authorList>
    </citation>
    <scope>NUCLEOTIDE SEQUENCE [LARGE SCALE GENOMIC DNA]</scope>
    <source>
        <strain evidence="6">UP-52</strain>
    </source>
</reference>
<keyword evidence="2" id="KW-0238">DNA-binding</keyword>
<protein>
    <submittedName>
        <fullName evidence="5">Helix-turn-helix transcriptional regulator</fullName>
    </submittedName>
</protein>
<organism evidence="5 6">
    <name type="scientific">Dyadobacter subterraneus</name>
    <dbReference type="NCBI Taxonomy" id="2773304"/>
    <lineage>
        <taxon>Bacteria</taxon>
        <taxon>Pseudomonadati</taxon>
        <taxon>Bacteroidota</taxon>
        <taxon>Cytophagia</taxon>
        <taxon>Cytophagales</taxon>
        <taxon>Spirosomataceae</taxon>
        <taxon>Dyadobacter</taxon>
    </lineage>
</organism>
<dbReference type="Pfam" id="PF01638">
    <property type="entry name" value="HxlR"/>
    <property type="match status" value="1"/>
</dbReference>
<dbReference type="RefSeq" id="WP_194119660.1">
    <property type="nucleotide sequence ID" value="NZ_JACYGY010000001.1"/>
</dbReference>
<dbReference type="InterPro" id="IPR002577">
    <property type="entry name" value="HTH_HxlR"/>
</dbReference>
<dbReference type="PROSITE" id="PS51118">
    <property type="entry name" value="HTH_HXLR"/>
    <property type="match status" value="1"/>
</dbReference>
<evidence type="ECO:0000256" key="1">
    <source>
        <dbReference type="ARBA" id="ARBA00023015"/>
    </source>
</evidence>
<keyword evidence="6" id="KW-1185">Reference proteome</keyword>
<accession>A0ABR9W7G1</accession>
<dbReference type="PANTHER" id="PTHR33204">
    <property type="entry name" value="TRANSCRIPTIONAL REGULATOR, MARR FAMILY"/>
    <property type="match status" value="1"/>
</dbReference>
<dbReference type="InterPro" id="IPR036388">
    <property type="entry name" value="WH-like_DNA-bd_sf"/>
</dbReference>
<proteinExistence type="predicted"/>
<evidence type="ECO:0000256" key="3">
    <source>
        <dbReference type="ARBA" id="ARBA00023163"/>
    </source>
</evidence>
<dbReference type="SUPFAM" id="SSF46785">
    <property type="entry name" value="Winged helix' DNA-binding domain"/>
    <property type="match status" value="1"/>
</dbReference>
<dbReference type="InterPro" id="IPR036390">
    <property type="entry name" value="WH_DNA-bd_sf"/>
</dbReference>
<keyword evidence="3" id="KW-0804">Transcription</keyword>
<name>A0ABR9W7G1_9BACT</name>
<dbReference type="Gene3D" id="1.10.10.10">
    <property type="entry name" value="Winged helix-like DNA-binding domain superfamily/Winged helix DNA-binding domain"/>
    <property type="match status" value="1"/>
</dbReference>
<feature type="domain" description="HTH hxlR-type" evidence="4">
    <location>
        <begin position="10"/>
        <end position="109"/>
    </location>
</feature>
<sequence length="117" mass="13563">MSENENSTFCSVNYAFHCIGGKYKGRILWYLHEHKILRYGELKRILNGITTKMLTQTLRELEKDNLVSRKAFHEVPPKVEYSLTKAGEELIPSIDALRAWADRRNAEKPIDNLVLLC</sequence>
<gene>
    <name evidence="5" type="ORF">IEE83_05820</name>
</gene>
<keyword evidence="1" id="KW-0805">Transcription regulation</keyword>
<dbReference type="PANTHER" id="PTHR33204:SF29">
    <property type="entry name" value="TRANSCRIPTIONAL REGULATOR"/>
    <property type="match status" value="1"/>
</dbReference>
<evidence type="ECO:0000259" key="4">
    <source>
        <dbReference type="PROSITE" id="PS51118"/>
    </source>
</evidence>
<comment type="caution">
    <text evidence="5">The sequence shown here is derived from an EMBL/GenBank/DDBJ whole genome shotgun (WGS) entry which is preliminary data.</text>
</comment>
<evidence type="ECO:0000313" key="5">
    <source>
        <dbReference type="EMBL" id="MBE9461393.1"/>
    </source>
</evidence>
<evidence type="ECO:0000256" key="2">
    <source>
        <dbReference type="ARBA" id="ARBA00023125"/>
    </source>
</evidence>
<evidence type="ECO:0000313" key="6">
    <source>
        <dbReference type="Proteomes" id="UP000634134"/>
    </source>
</evidence>